<dbReference type="InterPro" id="IPR006530">
    <property type="entry name" value="YD"/>
</dbReference>
<evidence type="ECO:0000313" key="1">
    <source>
        <dbReference type="EMBL" id="SCW85209.1"/>
    </source>
</evidence>
<accession>A0A1G4TXA4</accession>
<dbReference type="EMBL" id="FMTS01000015">
    <property type="protein sequence ID" value="SCW85209.1"/>
    <property type="molecule type" value="Genomic_DNA"/>
</dbReference>
<dbReference type="STRING" id="260084.SAMN02927928_0210"/>
<dbReference type="Pfam" id="PF05593">
    <property type="entry name" value="RHS_repeat"/>
    <property type="match status" value="1"/>
</dbReference>
<evidence type="ECO:0000313" key="2">
    <source>
        <dbReference type="Proteomes" id="UP000199150"/>
    </source>
</evidence>
<dbReference type="Gene3D" id="2.180.10.10">
    <property type="entry name" value="RHS repeat-associated core"/>
    <property type="match status" value="1"/>
</dbReference>
<dbReference type="InterPro" id="IPR031325">
    <property type="entry name" value="RHS_repeat"/>
</dbReference>
<dbReference type="NCBIfam" id="TIGR01643">
    <property type="entry name" value="YD_repeat_2x"/>
    <property type="match status" value="1"/>
</dbReference>
<proteinExistence type="predicted"/>
<sequence>MYLLPKVSFGAVSTKYVYDALGRVIGALYPNGTSTFYTYDATGNRTSKRSGAGINSQGFDPDFYRIYYPDILYAGVDPYVHFQNGGWSARRRPSAYFDTNWYLDTYTDVAATNVNPLDHYSNGGWREGRNPSMYFNTNLYLQNYPDIAAANVNPYWHFISAGIYEGRSPFGAALSF</sequence>
<keyword evidence="2" id="KW-1185">Reference proteome</keyword>
<protein>
    <submittedName>
        <fullName evidence="1">YD repeat-containing protein</fullName>
    </submittedName>
</protein>
<name>A0A1G4TXA4_9CAUL</name>
<dbReference type="AlphaFoldDB" id="A0A1G4TXA4"/>
<organism evidence="1 2">
    <name type="scientific">Asticcacaulis taihuensis</name>
    <dbReference type="NCBI Taxonomy" id="260084"/>
    <lineage>
        <taxon>Bacteria</taxon>
        <taxon>Pseudomonadati</taxon>
        <taxon>Pseudomonadota</taxon>
        <taxon>Alphaproteobacteria</taxon>
        <taxon>Caulobacterales</taxon>
        <taxon>Caulobacteraceae</taxon>
        <taxon>Asticcacaulis</taxon>
    </lineage>
</organism>
<dbReference type="Proteomes" id="UP000199150">
    <property type="component" value="Unassembled WGS sequence"/>
</dbReference>
<reference evidence="2" key="1">
    <citation type="submission" date="2016-10" db="EMBL/GenBank/DDBJ databases">
        <authorList>
            <person name="Varghese N."/>
            <person name="Submissions S."/>
        </authorList>
    </citation>
    <scope>NUCLEOTIDE SEQUENCE [LARGE SCALE GENOMIC DNA]</scope>
    <source>
        <strain evidence="2">CGMCC 1.3431</strain>
    </source>
</reference>
<gene>
    <name evidence="1" type="ORF">SAMN02927928_0210</name>
</gene>